<evidence type="ECO:0000313" key="1">
    <source>
        <dbReference type="EMBL" id="TQR17137.1"/>
    </source>
</evidence>
<protein>
    <submittedName>
        <fullName evidence="1">Uncharacterized protein</fullName>
    </submittedName>
</protein>
<keyword evidence="2" id="KW-1185">Reference proteome</keyword>
<dbReference type="Proteomes" id="UP000317316">
    <property type="component" value="Unassembled WGS sequence"/>
</dbReference>
<organism evidence="1 2">
    <name type="scientific">Psychrobacillus lasiicapitis</name>
    <dbReference type="NCBI Taxonomy" id="1636719"/>
    <lineage>
        <taxon>Bacteria</taxon>
        <taxon>Bacillati</taxon>
        <taxon>Bacillota</taxon>
        <taxon>Bacilli</taxon>
        <taxon>Bacillales</taxon>
        <taxon>Bacillaceae</taxon>
        <taxon>Psychrobacillus</taxon>
    </lineage>
</organism>
<dbReference type="OrthoDB" id="2650176at2"/>
<name>A0A544TI57_9BACI</name>
<comment type="caution">
    <text evidence="1">The sequence shown here is derived from an EMBL/GenBank/DDBJ whole genome shotgun (WGS) entry which is preliminary data.</text>
</comment>
<sequence>MLNLPIDANSKYVQSSPKIEKFYTNIPITENWIRVPEETKEITIYVEAQSTETVLYWLIPTGTGQWGERKLIGYDIKDDGDNKFSLVWQIERPLLDHLEVQALGENALTNELLNIISTP</sequence>
<reference evidence="1 2" key="1">
    <citation type="submission" date="2019-05" db="EMBL/GenBank/DDBJ databases">
        <title>Psychrobacillus vulpis sp. nov., a new species isolated from feces of a red fox that inhabits in The Tablas de Daimiel Natural Park, Albacete, Spain.</title>
        <authorList>
            <person name="Rodriguez M."/>
            <person name="Reina J.C."/>
            <person name="Bejar V."/>
            <person name="Llamas I."/>
        </authorList>
    </citation>
    <scope>NUCLEOTIDE SEQUENCE [LARGE SCALE GENOMIC DNA]</scope>
    <source>
        <strain evidence="1 2">NEAU-3TGS17</strain>
    </source>
</reference>
<proteinExistence type="predicted"/>
<dbReference type="AlphaFoldDB" id="A0A544TI57"/>
<gene>
    <name evidence="1" type="ORF">FG382_00340</name>
</gene>
<evidence type="ECO:0000313" key="2">
    <source>
        <dbReference type="Proteomes" id="UP000317316"/>
    </source>
</evidence>
<dbReference type="EMBL" id="VDGH01000001">
    <property type="protein sequence ID" value="TQR17137.1"/>
    <property type="molecule type" value="Genomic_DNA"/>
</dbReference>
<accession>A0A544TI57</accession>